<dbReference type="Proteomes" id="UP000623440">
    <property type="component" value="Unassembled WGS sequence"/>
</dbReference>
<dbReference type="RefSeq" id="WP_190947744.1">
    <property type="nucleotide sequence ID" value="NZ_JACJSI010000695.1"/>
</dbReference>
<protein>
    <submittedName>
        <fullName evidence="1">Uncharacterized protein</fullName>
    </submittedName>
</protein>
<dbReference type="InterPro" id="IPR001343">
    <property type="entry name" value="Hemolysn_Ca-bd"/>
</dbReference>
<evidence type="ECO:0000313" key="1">
    <source>
        <dbReference type="EMBL" id="MBD2537158.1"/>
    </source>
</evidence>
<proteinExistence type="predicted"/>
<dbReference type="SUPFAM" id="SSF51120">
    <property type="entry name" value="beta-Roll"/>
    <property type="match status" value="1"/>
</dbReference>
<comment type="caution">
    <text evidence="1">The sequence shown here is derived from an EMBL/GenBank/DDBJ whole genome shotgun (WGS) entry which is preliminary data.</text>
</comment>
<sequence length="179" mass="19158">MADIIGTNGDDILRGNYDEANTINGLAGNDTIYTERGNDTLTGGGGNDKFVKYYNAYDNTTAVITDFGGVGKGTNPTATVIAEVDTLEFQGDGSTARNLLLTQKGNNLEISFEDDANTTRVFGVPVILQNFALENLNNLSKSTGATVDLGNILFSDQTNTTDRLDVFNANSTQSKLFHI</sequence>
<organism evidence="1 2">
    <name type="scientific">Nostoc flagelliforme FACHB-838</name>
    <dbReference type="NCBI Taxonomy" id="2692904"/>
    <lineage>
        <taxon>Bacteria</taxon>
        <taxon>Bacillati</taxon>
        <taxon>Cyanobacteriota</taxon>
        <taxon>Cyanophyceae</taxon>
        <taxon>Nostocales</taxon>
        <taxon>Nostocaceae</taxon>
        <taxon>Nostoc</taxon>
    </lineage>
</organism>
<dbReference type="Gene3D" id="2.150.10.10">
    <property type="entry name" value="Serralysin-like metalloprotease, C-terminal"/>
    <property type="match status" value="1"/>
</dbReference>
<dbReference type="InterPro" id="IPR018511">
    <property type="entry name" value="Hemolysin-typ_Ca-bd_CS"/>
</dbReference>
<dbReference type="EMBL" id="JACJSI010000695">
    <property type="protein sequence ID" value="MBD2537158.1"/>
    <property type="molecule type" value="Genomic_DNA"/>
</dbReference>
<accession>A0ABR8E6T0</accession>
<evidence type="ECO:0000313" key="2">
    <source>
        <dbReference type="Proteomes" id="UP000623440"/>
    </source>
</evidence>
<keyword evidence="2" id="KW-1185">Reference proteome</keyword>
<reference evidence="1 2" key="1">
    <citation type="journal article" date="2020" name="ISME J.">
        <title>Comparative genomics reveals insights into cyanobacterial evolution and habitat adaptation.</title>
        <authorList>
            <person name="Chen M.Y."/>
            <person name="Teng W.K."/>
            <person name="Zhao L."/>
            <person name="Hu C.X."/>
            <person name="Zhou Y.K."/>
            <person name="Han B.P."/>
            <person name="Song L.R."/>
            <person name="Shu W.S."/>
        </authorList>
    </citation>
    <scope>NUCLEOTIDE SEQUENCE [LARGE SCALE GENOMIC DNA]</scope>
    <source>
        <strain evidence="1 2">FACHB-838</strain>
    </source>
</reference>
<name>A0ABR8E6T0_9NOSO</name>
<dbReference type="Pfam" id="PF00353">
    <property type="entry name" value="HemolysinCabind"/>
    <property type="match status" value="2"/>
</dbReference>
<gene>
    <name evidence="1" type="ORF">H6G97_51470</name>
</gene>
<dbReference type="InterPro" id="IPR011049">
    <property type="entry name" value="Serralysin-like_metalloprot_C"/>
</dbReference>
<dbReference type="PROSITE" id="PS00330">
    <property type="entry name" value="HEMOLYSIN_CALCIUM"/>
    <property type="match status" value="1"/>
</dbReference>